<reference evidence="1 2" key="1">
    <citation type="submission" date="2010-12" db="EMBL/GenBank/DDBJ databases">
        <title>Complete sequence of Desulfurispirillum indicum S5.</title>
        <authorList>
            <consortium name="US DOE Joint Genome Institute"/>
            <person name="Lucas S."/>
            <person name="Copeland A."/>
            <person name="Lapidus A."/>
            <person name="Cheng J.-F."/>
            <person name="Goodwin L."/>
            <person name="Pitluck S."/>
            <person name="Chertkov O."/>
            <person name="Held B."/>
            <person name="Detter J.C."/>
            <person name="Han C."/>
            <person name="Tapia R."/>
            <person name="Land M."/>
            <person name="Hauser L."/>
            <person name="Kyrpides N."/>
            <person name="Ivanova N."/>
            <person name="Mikhailova N."/>
            <person name="Haggblom M."/>
            <person name="Rauschenbach I."/>
            <person name="Bini E."/>
            <person name="Woyke T."/>
        </authorList>
    </citation>
    <scope>NUCLEOTIDE SEQUENCE [LARGE SCALE GENOMIC DNA]</scope>
    <source>
        <strain evidence="2">ATCC BAA-1389 / DSM 22839 / S5</strain>
    </source>
</reference>
<dbReference type="AlphaFoldDB" id="E6W304"/>
<dbReference type="InParanoid" id="E6W304"/>
<name>E6W304_DESIS</name>
<dbReference type="InterPro" id="IPR013398">
    <property type="entry name" value="CRISPR-assoc_prot_Csy2"/>
</dbReference>
<dbReference type="Proteomes" id="UP000002572">
    <property type="component" value="Chromosome"/>
</dbReference>
<dbReference type="EMBL" id="CP002432">
    <property type="protein sequence ID" value="ADU65665.1"/>
    <property type="molecule type" value="Genomic_DNA"/>
</dbReference>
<accession>E6W304</accession>
<dbReference type="CDD" id="cd09736">
    <property type="entry name" value="Csy2_I-F"/>
    <property type="match status" value="1"/>
</dbReference>
<dbReference type="eggNOG" id="ENOG502Z9HE">
    <property type="taxonomic scope" value="Bacteria"/>
</dbReference>
<organism evidence="1 2">
    <name type="scientific">Desulfurispirillum indicum (strain ATCC BAA-1389 / DSM 22839 / S5)</name>
    <dbReference type="NCBI Taxonomy" id="653733"/>
    <lineage>
        <taxon>Bacteria</taxon>
        <taxon>Pseudomonadati</taxon>
        <taxon>Chrysiogenota</taxon>
        <taxon>Chrysiogenia</taxon>
        <taxon>Chrysiogenales</taxon>
        <taxon>Chrysiogenaceae</taxon>
        <taxon>Desulfurispirillum</taxon>
    </lineage>
</organism>
<gene>
    <name evidence="1" type="ordered locus">Selin_0925</name>
</gene>
<dbReference type="NCBIfam" id="TIGR02565">
    <property type="entry name" value="cas_Csy2"/>
    <property type="match status" value="1"/>
</dbReference>
<dbReference type="KEGG" id="din:Selin_0925"/>
<dbReference type="HOGENOM" id="CLU_073578_0_0_0"/>
<dbReference type="STRING" id="653733.Selin_0925"/>
<dbReference type="OrthoDB" id="1550641at2"/>
<dbReference type="RefSeq" id="WP_013505551.1">
    <property type="nucleotide sequence ID" value="NC_014836.1"/>
</dbReference>
<dbReference type="Pfam" id="PF09614">
    <property type="entry name" value="Cas_Csy2"/>
    <property type="match status" value="1"/>
</dbReference>
<protein>
    <submittedName>
        <fullName evidence="1">CRISPR-associated protein, Csy2 family</fullName>
    </submittedName>
</protein>
<evidence type="ECO:0000313" key="2">
    <source>
        <dbReference type="Proteomes" id="UP000002572"/>
    </source>
</evidence>
<keyword evidence="2" id="KW-1185">Reference proteome</keyword>
<sequence length="328" mass="37773">MKSLLILKRLRIENANAISGMTWGFPAITNFLGLTHALSRFTQERQGVSLGGCGVICHWHQVKAYQPGGRGEYVFGLTRNPLVQDKKNKDKWTTPPFNEEGKMHLEVSLLIECDFRPKKLNFNTGNPDEDAELFSRQIQEKLLTLRLAGGIIQSIQEVRFETLPETTEDQQKWTRKKLLKLLPGFALVDRSELLTEHFQQLKEQHPEAELLDAWLDFAALKYQAQPDPDSEELTEKTPAIWELQPKPAEGWLVPIMTGYQSISPLYEPGEVAHTRDPSVPFRFVESAYGIGQWLSPHRINKLEYLIWRYYQKDDCYLGINHYQPEAPI</sequence>
<evidence type="ECO:0000313" key="1">
    <source>
        <dbReference type="EMBL" id="ADU65665.1"/>
    </source>
</evidence>
<proteinExistence type="predicted"/>